<evidence type="ECO:0000313" key="6">
    <source>
        <dbReference type="EMBL" id="MDH5829160.1"/>
    </source>
</evidence>
<dbReference type="GO" id="GO:0008168">
    <property type="term" value="F:methyltransferase activity"/>
    <property type="evidence" value="ECO:0007669"/>
    <property type="project" value="UniProtKB-KW"/>
</dbReference>
<sequence>MPRFLLPPVLVLLLLGVMWLLDRMLPAPALVKPLSTWVGVAGVLAGYAIAQWHVALFKRRGANVPTFGEPSELCEAGWFSWTRNPMYLGLLVLLLGAACWMGSLAAFAGPAVFFAAAHWGYVPFEEARLQARHGARYADYCRRVPRWIGRRRA</sequence>
<evidence type="ECO:0000256" key="2">
    <source>
        <dbReference type="ARBA" id="ARBA00022692"/>
    </source>
</evidence>
<feature type="transmembrane region" description="Helical" evidence="5">
    <location>
        <begin position="30"/>
        <end position="50"/>
    </location>
</feature>
<gene>
    <name evidence="6" type="ORF">QFW80_01330</name>
</gene>
<keyword evidence="3 5" id="KW-1133">Transmembrane helix</keyword>
<keyword evidence="6" id="KW-0808">Transferase</keyword>
<evidence type="ECO:0000256" key="4">
    <source>
        <dbReference type="ARBA" id="ARBA00023136"/>
    </source>
</evidence>
<keyword evidence="4 5" id="KW-0472">Membrane</keyword>
<dbReference type="GO" id="GO:0032259">
    <property type="term" value="P:methylation"/>
    <property type="evidence" value="ECO:0007669"/>
    <property type="project" value="UniProtKB-KW"/>
</dbReference>
<dbReference type="InterPro" id="IPR007318">
    <property type="entry name" value="Phopholipid_MeTrfase"/>
</dbReference>
<organism evidence="6 7">
    <name type="scientific">Luteimonas rhizosphaericola</name>
    <dbReference type="NCBI Taxonomy" id="3042024"/>
    <lineage>
        <taxon>Bacteria</taxon>
        <taxon>Pseudomonadati</taxon>
        <taxon>Pseudomonadota</taxon>
        <taxon>Gammaproteobacteria</taxon>
        <taxon>Lysobacterales</taxon>
        <taxon>Lysobacteraceae</taxon>
        <taxon>Luteimonas</taxon>
    </lineage>
</organism>
<dbReference type="EMBL" id="JARXRN010000016">
    <property type="protein sequence ID" value="MDH5829160.1"/>
    <property type="molecule type" value="Genomic_DNA"/>
</dbReference>
<dbReference type="Gene3D" id="1.20.120.1630">
    <property type="match status" value="1"/>
</dbReference>
<proteinExistence type="predicted"/>
<evidence type="ECO:0000313" key="7">
    <source>
        <dbReference type="Proteomes" id="UP001156831"/>
    </source>
</evidence>
<dbReference type="Proteomes" id="UP001156831">
    <property type="component" value="Unassembled WGS sequence"/>
</dbReference>
<dbReference type="RefSeq" id="WP_280599177.1">
    <property type="nucleotide sequence ID" value="NZ_JARXRN010000016.1"/>
</dbReference>
<protein>
    <submittedName>
        <fullName evidence="6">Methyltransferase</fullName>
    </submittedName>
</protein>
<name>A0ABT6JEQ7_9GAMM</name>
<comment type="subcellular location">
    <subcellularLocation>
        <location evidence="1">Endomembrane system</location>
        <topology evidence="1">Multi-pass membrane protein</topology>
    </subcellularLocation>
</comment>
<evidence type="ECO:0000256" key="5">
    <source>
        <dbReference type="SAM" id="Phobius"/>
    </source>
</evidence>
<keyword evidence="7" id="KW-1185">Reference proteome</keyword>
<comment type="caution">
    <text evidence="6">The sequence shown here is derived from an EMBL/GenBank/DDBJ whole genome shotgun (WGS) entry which is preliminary data.</text>
</comment>
<evidence type="ECO:0000256" key="3">
    <source>
        <dbReference type="ARBA" id="ARBA00022989"/>
    </source>
</evidence>
<feature type="transmembrane region" description="Helical" evidence="5">
    <location>
        <begin position="87"/>
        <end position="116"/>
    </location>
</feature>
<dbReference type="Pfam" id="PF04191">
    <property type="entry name" value="PEMT"/>
    <property type="match status" value="1"/>
</dbReference>
<accession>A0ABT6JEQ7</accession>
<reference evidence="6 7" key="1">
    <citation type="submission" date="2023-04" db="EMBL/GenBank/DDBJ databases">
        <title>Luteimonas sp. M1R5S18.</title>
        <authorList>
            <person name="Sun J.-Q."/>
        </authorList>
    </citation>
    <scope>NUCLEOTIDE SEQUENCE [LARGE SCALE GENOMIC DNA]</scope>
    <source>
        <strain evidence="6 7">M1R5S18</strain>
    </source>
</reference>
<keyword evidence="6" id="KW-0489">Methyltransferase</keyword>
<evidence type="ECO:0000256" key="1">
    <source>
        <dbReference type="ARBA" id="ARBA00004127"/>
    </source>
</evidence>
<keyword evidence="2 5" id="KW-0812">Transmembrane</keyword>